<dbReference type="EMBL" id="BART01002340">
    <property type="protein sequence ID" value="GAG60044.1"/>
    <property type="molecule type" value="Genomic_DNA"/>
</dbReference>
<feature type="compositionally biased region" description="Basic and acidic residues" evidence="1">
    <location>
        <begin position="18"/>
        <end position="34"/>
    </location>
</feature>
<proteinExistence type="predicted"/>
<dbReference type="AlphaFoldDB" id="X0YTZ0"/>
<feature type="compositionally biased region" description="Basic residues" evidence="1">
    <location>
        <begin position="1"/>
        <end position="10"/>
    </location>
</feature>
<gene>
    <name evidence="2" type="ORF">S01H4_07224</name>
</gene>
<name>X0YTZ0_9ZZZZ</name>
<protein>
    <submittedName>
        <fullName evidence="2">Uncharacterized protein</fullName>
    </submittedName>
</protein>
<feature type="region of interest" description="Disordered" evidence="1">
    <location>
        <begin position="1"/>
        <end position="71"/>
    </location>
</feature>
<reference evidence="2" key="1">
    <citation type="journal article" date="2014" name="Front. Microbiol.">
        <title>High frequency of phylogenetically diverse reductive dehalogenase-homologous genes in deep subseafloor sedimentary metagenomes.</title>
        <authorList>
            <person name="Kawai M."/>
            <person name="Futagami T."/>
            <person name="Toyoda A."/>
            <person name="Takaki Y."/>
            <person name="Nishi S."/>
            <person name="Hori S."/>
            <person name="Arai W."/>
            <person name="Tsubouchi T."/>
            <person name="Morono Y."/>
            <person name="Uchiyama I."/>
            <person name="Ito T."/>
            <person name="Fujiyama A."/>
            <person name="Inagaki F."/>
            <person name="Takami H."/>
        </authorList>
    </citation>
    <scope>NUCLEOTIDE SEQUENCE</scope>
    <source>
        <strain evidence="2">Expedition CK06-06</strain>
    </source>
</reference>
<organism evidence="2">
    <name type="scientific">marine sediment metagenome</name>
    <dbReference type="NCBI Taxonomy" id="412755"/>
    <lineage>
        <taxon>unclassified sequences</taxon>
        <taxon>metagenomes</taxon>
        <taxon>ecological metagenomes</taxon>
    </lineage>
</organism>
<accession>X0YTZ0</accession>
<feature type="compositionally biased region" description="Basic and acidic residues" evidence="1">
    <location>
        <begin position="49"/>
        <end position="59"/>
    </location>
</feature>
<evidence type="ECO:0000256" key="1">
    <source>
        <dbReference type="SAM" id="MobiDB-lite"/>
    </source>
</evidence>
<evidence type="ECO:0000313" key="2">
    <source>
        <dbReference type="EMBL" id="GAG60044.1"/>
    </source>
</evidence>
<comment type="caution">
    <text evidence="2">The sequence shown here is derived from an EMBL/GenBank/DDBJ whole genome shotgun (WGS) entry which is preliminary data.</text>
</comment>
<feature type="non-terminal residue" evidence="2">
    <location>
        <position position="71"/>
    </location>
</feature>
<feature type="compositionally biased region" description="Basic residues" evidence="1">
    <location>
        <begin position="60"/>
        <end position="71"/>
    </location>
</feature>
<sequence>MLDPKKKRPPLTRAAAKKLTERARLDNIREAEKRKPAKPVPAAPELTEEEKAKRAEVAKRLRKLSKKRMRG</sequence>